<dbReference type="OrthoDB" id="4578598at2"/>
<reference evidence="1" key="1">
    <citation type="submission" date="2013-08" db="EMBL/GenBank/DDBJ databases">
        <authorList>
            <person name="Durkin A.S."/>
            <person name="Haft D.R."/>
            <person name="McCorrison J."/>
            <person name="Torralba M."/>
            <person name="Gillis M."/>
            <person name="Haft D.H."/>
            <person name="Methe B."/>
            <person name="Sutton G."/>
            <person name="Nelson K.E."/>
        </authorList>
    </citation>
    <scope>NUCLEOTIDE SEQUENCE [LARGE SCALE GENOMIC DNA]</scope>
    <source>
        <strain evidence="1">F0233</strain>
    </source>
</reference>
<gene>
    <name evidence="1" type="ORF">HMPREF0682_1823</name>
</gene>
<evidence type="ECO:0000313" key="2">
    <source>
        <dbReference type="Proteomes" id="UP000017052"/>
    </source>
</evidence>
<dbReference type="RefSeq" id="WP_021797912.1">
    <property type="nucleotide sequence ID" value="NZ_ACVN02000211.1"/>
</dbReference>
<organism evidence="1 2">
    <name type="scientific">Propionibacterium acidifaciens F0233</name>
    <dbReference type="NCBI Taxonomy" id="553198"/>
    <lineage>
        <taxon>Bacteria</taxon>
        <taxon>Bacillati</taxon>
        <taxon>Actinomycetota</taxon>
        <taxon>Actinomycetes</taxon>
        <taxon>Propionibacteriales</taxon>
        <taxon>Propionibacteriaceae</taxon>
        <taxon>Propionibacterium</taxon>
    </lineage>
</organism>
<keyword evidence="2" id="KW-1185">Reference proteome</keyword>
<protein>
    <submittedName>
        <fullName evidence="1">Uncharacterized protein</fullName>
    </submittedName>
</protein>
<sequence length="75" mass="8652">MEIFDVEQRWPDLFAGLDQEQRRVVVRVLAAGWHEGFYPTRRETRNVVDLAAGRIGIDEYVARSLDPEGAWHGVQ</sequence>
<dbReference type="AlphaFoldDB" id="U2QEG4"/>
<dbReference type="EMBL" id="ACVN02000211">
    <property type="protein sequence ID" value="ERK54559.1"/>
    <property type="molecule type" value="Genomic_DNA"/>
</dbReference>
<accession>U2QEG4</accession>
<proteinExistence type="predicted"/>
<dbReference type="GeneID" id="95361044"/>
<evidence type="ECO:0000313" key="1">
    <source>
        <dbReference type="EMBL" id="ERK54559.1"/>
    </source>
</evidence>
<dbReference type="Proteomes" id="UP000017052">
    <property type="component" value="Unassembled WGS sequence"/>
</dbReference>
<name>U2QEG4_9ACTN</name>
<comment type="caution">
    <text evidence="1">The sequence shown here is derived from an EMBL/GenBank/DDBJ whole genome shotgun (WGS) entry which is preliminary data.</text>
</comment>